<reference evidence="1" key="1">
    <citation type="journal article" date="2000" name="Science">
        <title>Molecular evidence for the early evolution of photosynthesis.</title>
        <authorList>
            <person name="Xiong J."/>
            <person name="Fischer W.M."/>
            <person name="Inoue K."/>
            <person name="Nakahara M."/>
            <person name="Bauer C.E."/>
        </authorList>
    </citation>
    <scope>NUCLEOTIDE SEQUENCE</scope>
</reference>
<protein>
    <submittedName>
        <fullName evidence="1">BchC</fullName>
    </submittedName>
</protein>
<accession>Q93ST5</accession>
<dbReference type="InterPro" id="IPR011032">
    <property type="entry name" value="GroES-like_sf"/>
</dbReference>
<dbReference type="Gene3D" id="3.90.180.10">
    <property type="entry name" value="Medium-chain alcohol dehydrogenases, catalytic domain"/>
    <property type="match status" value="1"/>
</dbReference>
<dbReference type="AlphaFoldDB" id="Q93ST5"/>
<proteinExistence type="predicted"/>
<sequence length="377" mass="40262">MEAKKSKAIVFSGVNQIELREVTLKPVSSTDVLVETWWSSISTGTEKMALNGLIPSPPFIFPFIPGYETVGRIVEAGDHVNQGLIGKFAYVAGSFGYEDVNAAFGGASQFIVCPVESLTVLDGIANPQCGIALPLGATAFEVFVDDMLEGVDILEEHILQCAHFGIDVSWQTEIENDDRFQAAFRHALLHLGSVEDVFLGADCRDDDVELVQMLLVAFVGKDAVGAQLFGKRLGLGLRPVGDDDVPGVLGVHVLGRQLSGFTGADQQHFLHREVREDLLGKFDSRIADRNGALHEFGASLDFFCDAESSVAKSGEQNASSSHLRGDAVGILDLTKNLTLAEHQRVDGAGNLEEVTGGAAVEAAEEVFGTDGVTGVFV</sequence>
<evidence type="ECO:0000313" key="1">
    <source>
        <dbReference type="EMBL" id="AAG12431.1"/>
    </source>
</evidence>
<name>Q93ST5_CHLTP</name>
<dbReference type="EMBL" id="AY005138">
    <property type="protein sequence ID" value="AAG12431.1"/>
    <property type="molecule type" value="Genomic_DNA"/>
</dbReference>
<dbReference type="SUPFAM" id="SSF50129">
    <property type="entry name" value="GroES-like"/>
    <property type="match status" value="1"/>
</dbReference>
<organism evidence="1">
    <name type="scientific">Chlorobaculum tepidum</name>
    <dbReference type="NCBI Taxonomy" id="1097"/>
    <lineage>
        <taxon>Bacteria</taxon>
        <taxon>Pseudomonadati</taxon>
        <taxon>Chlorobiota</taxon>
        <taxon>Chlorobiia</taxon>
        <taxon>Chlorobiales</taxon>
        <taxon>Chlorobiaceae</taxon>
        <taxon>Chlorobaculum</taxon>
    </lineage>
</organism>
<gene>
    <name evidence="1" type="primary">bchC</name>
</gene>